<dbReference type="Pfam" id="PF05458">
    <property type="entry name" value="Siva"/>
    <property type="match status" value="1"/>
</dbReference>
<evidence type="ECO:0000313" key="2">
    <source>
        <dbReference type="Proteomes" id="UP000242474"/>
    </source>
</evidence>
<keyword evidence="2" id="KW-1185">Reference proteome</keyword>
<dbReference type="AlphaFoldDB" id="A0A2G5BE99"/>
<dbReference type="OrthoDB" id="5587422at2759"/>
<gene>
    <name evidence="1" type="ORF">COEREDRAFT_80667</name>
</gene>
<dbReference type="PANTHER" id="PTHR14365">
    <property type="entry name" value="APOPTOSIS REGULATORY PROTEIN SIVA"/>
    <property type="match status" value="1"/>
</dbReference>
<evidence type="ECO:0000313" key="1">
    <source>
        <dbReference type="EMBL" id="PIA17339.1"/>
    </source>
</evidence>
<dbReference type="Proteomes" id="UP000242474">
    <property type="component" value="Unassembled WGS sequence"/>
</dbReference>
<reference evidence="1 2" key="1">
    <citation type="journal article" date="2015" name="Genome Biol. Evol.">
        <title>Phylogenomic analyses indicate that early fungi evolved digesting cell walls of algal ancestors of land plants.</title>
        <authorList>
            <person name="Chang Y."/>
            <person name="Wang S."/>
            <person name="Sekimoto S."/>
            <person name="Aerts A.L."/>
            <person name="Choi C."/>
            <person name="Clum A."/>
            <person name="LaButti K.M."/>
            <person name="Lindquist E.A."/>
            <person name="Yee Ngan C."/>
            <person name="Ohm R.A."/>
            <person name="Salamov A.A."/>
            <person name="Grigoriev I.V."/>
            <person name="Spatafora J.W."/>
            <person name="Berbee M.L."/>
        </authorList>
    </citation>
    <scope>NUCLEOTIDE SEQUENCE [LARGE SCALE GENOMIC DNA]</scope>
    <source>
        <strain evidence="1 2">NRRL 1564</strain>
    </source>
</reference>
<accession>A0A2G5BE99</accession>
<organism evidence="1 2">
    <name type="scientific">Coemansia reversa (strain ATCC 12441 / NRRL 1564)</name>
    <dbReference type="NCBI Taxonomy" id="763665"/>
    <lineage>
        <taxon>Eukaryota</taxon>
        <taxon>Fungi</taxon>
        <taxon>Fungi incertae sedis</taxon>
        <taxon>Zoopagomycota</taxon>
        <taxon>Kickxellomycotina</taxon>
        <taxon>Kickxellomycetes</taxon>
        <taxon>Kickxellales</taxon>
        <taxon>Kickxellaceae</taxon>
        <taxon>Coemansia</taxon>
    </lineage>
</organism>
<dbReference type="EMBL" id="KZ303495">
    <property type="protein sequence ID" value="PIA17339.1"/>
    <property type="molecule type" value="Genomic_DNA"/>
</dbReference>
<dbReference type="GO" id="GO:0005175">
    <property type="term" value="F:CD27 receptor binding"/>
    <property type="evidence" value="ECO:0007669"/>
    <property type="project" value="TreeGrafter"/>
</dbReference>
<dbReference type="InterPro" id="IPR022773">
    <property type="entry name" value="Siva"/>
</dbReference>
<dbReference type="PANTHER" id="PTHR14365:SF1">
    <property type="entry name" value="APOPTOSIS REGULATORY PROTEIN SIVA"/>
    <property type="match status" value="1"/>
</dbReference>
<sequence>MPVKRKCIDDNDNVSSHHAAPGCVKAANTGAQTNAAGRTQMLLLFGQRLQALEAKARKPTQVPVTTSSSCCRQCKSIFPMLKTSTCNHCAQALCSLCQVKCYSCSGSFCSTCSIFDYSDYETRSACFDCNR</sequence>
<protein>
    <submittedName>
        <fullName evidence="1">Uncharacterized protein</fullName>
    </submittedName>
</protein>
<dbReference type="GO" id="GO:0097191">
    <property type="term" value="P:extrinsic apoptotic signaling pathway"/>
    <property type="evidence" value="ECO:0007669"/>
    <property type="project" value="TreeGrafter"/>
</dbReference>
<proteinExistence type="predicted"/>
<name>A0A2G5BE99_COERN</name>